<accession>A0ABV5V1X7</accession>
<sequence length="327" mass="34916">MTATGLRAVPSPGVATGAPGGARPARRVWRAAWPVDVRATWGVLCRGAGDPAWRVVAGALWRGLTTPAGPVTLRVTTRAAEATVLADAWGPGADWVLDRLPTMLGEGDVGAEGFVPHHDLVARALRLHPGWRVPRTGLVLESLVPAVIEQKVTGQEAFSGWRRVVQRFGEPAPGPGGALGVRVPPPPAVLAQIPSWEWLRAGVSPQRSATVVRVARVAARLEELPELDLAAARRRLVSIPGVGVWTAAETAHRALGDPDAVSFGDYHVAANIGWALTGRPVDDQSLVELLRPYAGQRYRVQRLLELSGAVRPRRGPRMAPRRHLPTG</sequence>
<proteinExistence type="predicted"/>
<evidence type="ECO:0000256" key="2">
    <source>
        <dbReference type="ARBA" id="ARBA00023204"/>
    </source>
</evidence>
<dbReference type="RefSeq" id="WP_238330378.1">
    <property type="nucleotide sequence ID" value="NZ_JBHMAX010000014.1"/>
</dbReference>
<name>A0ABV5V1X7_9MICO</name>
<comment type="caution">
    <text evidence="4">The sequence shown here is derived from an EMBL/GenBank/DDBJ whole genome shotgun (WGS) entry which is preliminary data.</text>
</comment>
<keyword evidence="2" id="KW-0234">DNA repair</keyword>
<evidence type="ECO:0000256" key="3">
    <source>
        <dbReference type="SAM" id="MobiDB-lite"/>
    </source>
</evidence>
<gene>
    <name evidence="4" type="ORF">ACFFN0_07035</name>
</gene>
<evidence type="ECO:0000256" key="1">
    <source>
        <dbReference type="ARBA" id="ARBA00022763"/>
    </source>
</evidence>
<dbReference type="Gene3D" id="1.10.340.30">
    <property type="entry name" value="Hypothetical protein, domain 2"/>
    <property type="match status" value="1"/>
</dbReference>
<keyword evidence="5" id="KW-1185">Reference proteome</keyword>
<feature type="compositionally biased region" description="Low complexity" evidence="3">
    <location>
        <begin position="8"/>
        <end position="22"/>
    </location>
</feature>
<organism evidence="4 5">
    <name type="scientific">Ornithinimicrobium kibberense</name>
    <dbReference type="NCBI Taxonomy" id="282060"/>
    <lineage>
        <taxon>Bacteria</taxon>
        <taxon>Bacillati</taxon>
        <taxon>Actinomycetota</taxon>
        <taxon>Actinomycetes</taxon>
        <taxon>Micrococcales</taxon>
        <taxon>Ornithinimicrobiaceae</taxon>
        <taxon>Ornithinimicrobium</taxon>
    </lineage>
</organism>
<dbReference type="PANTHER" id="PTHR43003">
    <property type="entry name" value="DNA-3-METHYLADENINE GLYCOSYLASE"/>
    <property type="match status" value="1"/>
</dbReference>
<feature type="region of interest" description="Disordered" evidence="3">
    <location>
        <begin position="1"/>
        <end position="22"/>
    </location>
</feature>
<dbReference type="Proteomes" id="UP001589613">
    <property type="component" value="Unassembled WGS sequence"/>
</dbReference>
<evidence type="ECO:0000313" key="5">
    <source>
        <dbReference type="Proteomes" id="UP001589613"/>
    </source>
</evidence>
<dbReference type="EMBL" id="JBHMAX010000014">
    <property type="protein sequence ID" value="MFB9731791.1"/>
    <property type="molecule type" value="Genomic_DNA"/>
</dbReference>
<dbReference type="PANTHER" id="PTHR43003:SF6">
    <property type="entry name" value="DNA GLYCOSYLASE"/>
    <property type="match status" value="1"/>
</dbReference>
<keyword evidence="1" id="KW-0227">DNA damage</keyword>
<protein>
    <submittedName>
        <fullName evidence="4">DNA-3-methyladenine glycosylase family protein</fullName>
    </submittedName>
</protein>
<reference evidence="4 5" key="1">
    <citation type="submission" date="2024-09" db="EMBL/GenBank/DDBJ databases">
        <authorList>
            <person name="Sun Q."/>
            <person name="Mori K."/>
        </authorList>
    </citation>
    <scope>NUCLEOTIDE SEQUENCE [LARGE SCALE GENOMIC DNA]</scope>
    <source>
        <strain evidence="4 5">JCM 12763</strain>
    </source>
</reference>
<dbReference type="InterPro" id="IPR011257">
    <property type="entry name" value="DNA_glycosylase"/>
</dbReference>
<dbReference type="SUPFAM" id="SSF48150">
    <property type="entry name" value="DNA-glycosylase"/>
    <property type="match status" value="1"/>
</dbReference>
<evidence type="ECO:0000313" key="4">
    <source>
        <dbReference type="EMBL" id="MFB9731791.1"/>
    </source>
</evidence>
<dbReference type="InterPro" id="IPR051912">
    <property type="entry name" value="Alkylbase_DNA_Glycosylase/TA"/>
</dbReference>